<evidence type="ECO:0000313" key="5">
    <source>
        <dbReference type="Proteomes" id="UP000767238"/>
    </source>
</evidence>
<keyword evidence="1" id="KW-0479">Metal-binding</keyword>
<evidence type="ECO:0000256" key="2">
    <source>
        <dbReference type="SAM" id="MobiDB-lite"/>
    </source>
</evidence>
<dbReference type="InterPro" id="IPR013087">
    <property type="entry name" value="Znf_C2H2_type"/>
</dbReference>
<evidence type="ECO:0000256" key="1">
    <source>
        <dbReference type="PROSITE-ProRule" id="PRU00042"/>
    </source>
</evidence>
<dbReference type="SUPFAM" id="SSF57667">
    <property type="entry name" value="beta-beta-alpha zinc fingers"/>
    <property type="match status" value="1"/>
</dbReference>
<accession>A0A9P8G6X5</accession>
<feature type="non-terminal residue" evidence="4">
    <location>
        <position position="238"/>
    </location>
</feature>
<dbReference type="GO" id="GO:0008270">
    <property type="term" value="F:zinc ion binding"/>
    <property type="evidence" value="ECO:0007669"/>
    <property type="project" value="UniProtKB-KW"/>
</dbReference>
<dbReference type="AlphaFoldDB" id="A0A9P8G6X5"/>
<keyword evidence="1" id="KW-0863">Zinc-finger</keyword>
<protein>
    <recommendedName>
        <fullName evidence="3">C2H2-type domain-containing protein</fullName>
    </recommendedName>
</protein>
<dbReference type="Proteomes" id="UP000767238">
    <property type="component" value="Unassembled WGS sequence"/>
</dbReference>
<feature type="compositionally biased region" description="Polar residues" evidence="2">
    <location>
        <begin position="120"/>
        <end position="136"/>
    </location>
</feature>
<proteinExistence type="predicted"/>
<sequence>MSDAHATNHEEPGDEPPKMHSQAVAEFYPEHYAATGGRASPRLPHEMDEEALLATAIARFRPLNQPLPPGFDIESLPVYRAPVSFQDFESAGAESTEHATTPVSDAGPSSPAPEDHAVAPTQTAVAGASSSAAQPTPQRLSCEWQGCSRNFEGADAPARLVSHINHDHIGLPVPRVKFNNPRCRWGNCTYSHQTRRFLVAHCMTHVPQYKIFFCSVCGRGFQQKAHVVRHEGTHVEEE</sequence>
<organism evidence="4 5">
    <name type="scientific">Aureobasidium melanogenum</name>
    <name type="common">Aureobasidium pullulans var. melanogenum</name>
    <dbReference type="NCBI Taxonomy" id="46634"/>
    <lineage>
        <taxon>Eukaryota</taxon>
        <taxon>Fungi</taxon>
        <taxon>Dikarya</taxon>
        <taxon>Ascomycota</taxon>
        <taxon>Pezizomycotina</taxon>
        <taxon>Dothideomycetes</taxon>
        <taxon>Dothideomycetidae</taxon>
        <taxon>Dothideales</taxon>
        <taxon>Saccotheciaceae</taxon>
        <taxon>Aureobasidium</taxon>
    </lineage>
</organism>
<dbReference type="OrthoDB" id="654211at2759"/>
<feature type="compositionally biased region" description="Basic and acidic residues" evidence="2">
    <location>
        <begin position="1"/>
        <end position="18"/>
    </location>
</feature>
<dbReference type="EMBL" id="JAHFYH010000159">
    <property type="protein sequence ID" value="KAH0210673.1"/>
    <property type="molecule type" value="Genomic_DNA"/>
</dbReference>
<gene>
    <name evidence="4" type="ORF">KCV03_g9949</name>
</gene>
<dbReference type="SMART" id="SM00355">
    <property type="entry name" value="ZnF_C2H2"/>
    <property type="match status" value="3"/>
</dbReference>
<feature type="region of interest" description="Disordered" evidence="2">
    <location>
        <begin position="90"/>
        <end position="136"/>
    </location>
</feature>
<reference evidence="4" key="2">
    <citation type="submission" date="2021-08" db="EMBL/GenBank/DDBJ databases">
        <authorList>
            <person name="Gostincar C."/>
            <person name="Sun X."/>
            <person name="Song Z."/>
            <person name="Gunde-Cimerman N."/>
        </authorList>
    </citation>
    <scope>NUCLEOTIDE SEQUENCE</scope>
    <source>
        <strain evidence="4">EXF-8016</strain>
    </source>
</reference>
<reference evidence="4" key="1">
    <citation type="journal article" date="2021" name="J Fungi (Basel)">
        <title>Virulence traits and population genomics of the black yeast Aureobasidium melanogenum.</title>
        <authorList>
            <person name="Cernosa A."/>
            <person name="Sun X."/>
            <person name="Gostincar C."/>
            <person name="Fang C."/>
            <person name="Gunde-Cimerman N."/>
            <person name="Song Z."/>
        </authorList>
    </citation>
    <scope>NUCLEOTIDE SEQUENCE</scope>
    <source>
        <strain evidence="4">EXF-8016</strain>
    </source>
</reference>
<comment type="caution">
    <text evidence="4">The sequence shown here is derived from an EMBL/GenBank/DDBJ whole genome shotgun (WGS) entry which is preliminary data.</text>
</comment>
<evidence type="ECO:0000259" key="3">
    <source>
        <dbReference type="PROSITE" id="PS50157"/>
    </source>
</evidence>
<name>A0A9P8G6X5_AURME</name>
<evidence type="ECO:0000313" key="4">
    <source>
        <dbReference type="EMBL" id="KAH0210673.1"/>
    </source>
</evidence>
<feature type="domain" description="C2H2-type" evidence="3">
    <location>
        <begin position="212"/>
        <end position="238"/>
    </location>
</feature>
<dbReference type="Gene3D" id="3.30.160.60">
    <property type="entry name" value="Classic Zinc Finger"/>
    <property type="match status" value="2"/>
</dbReference>
<feature type="region of interest" description="Disordered" evidence="2">
    <location>
        <begin position="1"/>
        <end position="47"/>
    </location>
</feature>
<dbReference type="InterPro" id="IPR036236">
    <property type="entry name" value="Znf_C2H2_sf"/>
</dbReference>
<dbReference type="PROSITE" id="PS00028">
    <property type="entry name" value="ZINC_FINGER_C2H2_1"/>
    <property type="match status" value="1"/>
</dbReference>
<dbReference type="PROSITE" id="PS50157">
    <property type="entry name" value="ZINC_FINGER_C2H2_2"/>
    <property type="match status" value="1"/>
</dbReference>
<keyword evidence="1" id="KW-0862">Zinc</keyword>